<evidence type="ECO:0000313" key="4">
    <source>
        <dbReference type="Proteomes" id="UP000031327"/>
    </source>
</evidence>
<dbReference type="RefSeq" id="WP_039609827.1">
    <property type="nucleotide sequence ID" value="NZ_JWIC01000006.1"/>
</dbReference>
<dbReference type="Proteomes" id="UP000031327">
    <property type="component" value="Unassembled WGS sequence"/>
</dbReference>
<reference evidence="3 4" key="3">
    <citation type="submission" date="2014-12" db="EMBL/GenBank/DDBJ databases">
        <title>Draft Genome Sequence of Pseudoalteromonas luteoviolacea HI1.</title>
        <authorList>
            <person name="Asahina A.Y."/>
            <person name="Hadfield M.G."/>
        </authorList>
    </citation>
    <scope>NUCLEOTIDE SEQUENCE [LARGE SCALE GENOMIC DNA]</scope>
    <source>
        <strain evidence="3 4">HI1</strain>
    </source>
</reference>
<dbReference type="EMBL" id="JWIC01000006">
    <property type="protein sequence ID" value="KID56761.1"/>
    <property type="molecule type" value="Genomic_DNA"/>
</dbReference>
<feature type="compositionally biased region" description="Polar residues" evidence="1">
    <location>
        <begin position="20"/>
        <end position="43"/>
    </location>
</feature>
<sequence length="81" mass="9315">MEVKCNNVRVKARIHADEPAQSTVENSASVSGNEAQQSPQSEYYSNTVSWSELQDLLHQLESDLKRHIEFRFARQGKEKRP</sequence>
<dbReference type="OrthoDB" id="6315290at2"/>
<evidence type="ECO:0000313" key="2">
    <source>
        <dbReference type="EMBL" id="AHX39700.1"/>
    </source>
</evidence>
<evidence type="ECO:0000256" key="1">
    <source>
        <dbReference type="SAM" id="MobiDB-lite"/>
    </source>
</evidence>
<protein>
    <submittedName>
        <fullName evidence="2">Uncharacterized protein</fullName>
    </submittedName>
</protein>
<organism evidence="2">
    <name type="scientific">Pseudoalteromonas luteoviolacea</name>
    <dbReference type="NCBI Taxonomy" id="43657"/>
    <lineage>
        <taxon>Bacteria</taxon>
        <taxon>Pseudomonadati</taxon>
        <taxon>Pseudomonadota</taxon>
        <taxon>Gammaproteobacteria</taxon>
        <taxon>Alteromonadales</taxon>
        <taxon>Pseudoalteromonadaceae</taxon>
        <taxon>Pseudoalteromonas</taxon>
    </lineage>
</organism>
<reference evidence="2" key="1">
    <citation type="journal article" date="2012" name="Sci. Rep.">
        <title>Recruitment in the sea: bacterial genes required for inducing larval settlement in a polychaete worm.</title>
        <authorList>
            <person name="Huang Y."/>
            <person name="Callahan S."/>
            <person name="Hadfield M.G."/>
        </authorList>
    </citation>
    <scope>NUCLEOTIDE SEQUENCE</scope>
    <source>
        <strain evidence="2">HI1</strain>
    </source>
</reference>
<feature type="region of interest" description="Disordered" evidence="1">
    <location>
        <begin position="14"/>
        <end position="43"/>
    </location>
</feature>
<accession>A0A023PYU9</accession>
<reference evidence="2" key="2">
    <citation type="journal article" date="2014" name="Science">
        <title>Marine tubeworm metamorphosis induced by arrays of bacterial phage tail-like structures.</title>
        <authorList>
            <person name="Shikuma N.J."/>
            <person name="Pilhofer M."/>
            <person name="Weiss G.L."/>
            <person name="Hadfield M.G."/>
            <person name="Jensen G.J."/>
            <person name="Newman D.K."/>
        </authorList>
    </citation>
    <scope>NUCLEOTIDE SEQUENCE</scope>
    <source>
        <strain evidence="2">HI1</strain>
    </source>
</reference>
<dbReference type="AlphaFoldDB" id="A0A023PYU9"/>
<dbReference type="EMBL" id="KF724687">
    <property type="protein sequence ID" value="AHX39700.1"/>
    <property type="molecule type" value="Genomic_DNA"/>
</dbReference>
<proteinExistence type="predicted"/>
<gene>
    <name evidence="3" type="ORF">JF50_12690</name>
</gene>
<evidence type="ECO:0000313" key="3">
    <source>
        <dbReference type="EMBL" id="KID56761.1"/>
    </source>
</evidence>
<name>A0A023PYU9_9GAMM</name>